<dbReference type="OrthoDB" id="4540223at2759"/>
<proteinExistence type="predicted"/>
<accession>A0A6A6WKJ9</accession>
<organism evidence="2 3">
    <name type="scientific">Pseudovirgaria hyperparasitica</name>
    <dbReference type="NCBI Taxonomy" id="470096"/>
    <lineage>
        <taxon>Eukaryota</taxon>
        <taxon>Fungi</taxon>
        <taxon>Dikarya</taxon>
        <taxon>Ascomycota</taxon>
        <taxon>Pezizomycotina</taxon>
        <taxon>Dothideomycetes</taxon>
        <taxon>Dothideomycetes incertae sedis</taxon>
        <taxon>Acrospermales</taxon>
        <taxon>Acrospermaceae</taxon>
        <taxon>Pseudovirgaria</taxon>
    </lineage>
</organism>
<evidence type="ECO:0000313" key="3">
    <source>
        <dbReference type="Proteomes" id="UP000799437"/>
    </source>
</evidence>
<evidence type="ECO:0000256" key="1">
    <source>
        <dbReference type="SAM" id="SignalP"/>
    </source>
</evidence>
<feature type="signal peptide" evidence="1">
    <location>
        <begin position="1"/>
        <end position="21"/>
    </location>
</feature>
<dbReference type="Pfam" id="PF19287">
    <property type="entry name" value="DUF5910"/>
    <property type="match status" value="1"/>
</dbReference>
<dbReference type="EMBL" id="ML996565">
    <property type="protein sequence ID" value="KAF2762698.1"/>
    <property type="molecule type" value="Genomic_DNA"/>
</dbReference>
<keyword evidence="1" id="KW-0732">Signal</keyword>
<sequence length="212" mass="23056">MQFSTSKLLSMGLSLTALASAAPTSATNQHSRASKVILGYRSVSPDIAAKYNAAGTITADRSGNSAQIGEGAYTAPVRGDKPGGWPGPWNCVVFIDSDALDRVSKAWIPEFRDQGDDERLWYNNERIDEYIDDLEDSWDPTKTLRMSEVSNTLNPTQIQLVVPFTLINSAGGALGLETFCVAQADIGSLPDVTVNYDDWQNNIKGDRHPKSD</sequence>
<reference evidence="2" key="1">
    <citation type="journal article" date="2020" name="Stud. Mycol.">
        <title>101 Dothideomycetes genomes: a test case for predicting lifestyles and emergence of pathogens.</title>
        <authorList>
            <person name="Haridas S."/>
            <person name="Albert R."/>
            <person name="Binder M."/>
            <person name="Bloem J."/>
            <person name="Labutti K."/>
            <person name="Salamov A."/>
            <person name="Andreopoulos B."/>
            <person name="Baker S."/>
            <person name="Barry K."/>
            <person name="Bills G."/>
            <person name="Bluhm B."/>
            <person name="Cannon C."/>
            <person name="Castanera R."/>
            <person name="Culley D."/>
            <person name="Daum C."/>
            <person name="Ezra D."/>
            <person name="Gonzalez J."/>
            <person name="Henrissat B."/>
            <person name="Kuo A."/>
            <person name="Liang C."/>
            <person name="Lipzen A."/>
            <person name="Lutzoni F."/>
            <person name="Magnuson J."/>
            <person name="Mondo S."/>
            <person name="Nolan M."/>
            <person name="Ohm R."/>
            <person name="Pangilinan J."/>
            <person name="Park H.-J."/>
            <person name="Ramirez L."/>
            <person name="Alfaro M."/>
            <person name="Sun H."/>
            <person name="Tritt A."/>
            <person name="Yoshinaga Y."/>
            <person name="Zwiers L.-H."/>
            <person name="Turgeon B."/>
            <person name="Goodwin S."/>
            <person name="Spatafora J."/>
            <person name="Crous P."/>
            <person name="Grigoriev I."/>
        </authorList>
    </citation>
    <scope>NUCLEOTIDE SEQUENCE</scope>
    <source>
        <strain evidence="2">CBS 121739</strain>
    </source>
</reference>
<gene>
    <name evidence="2" type="ORF">EJ05DRAFT_9934</name>
</gene>
<feature type="chain" id="PRO_5025336793" evidence="1">
    <location>
        <begin position="22"/>
        <end position="212"/>
    </location>
</feature>
<dbReference type="Proteomes" id="UP000799437">
    <property type="component" value="Unassembled WGS sequence"/>
</dbReference>
<protein>
    <submittedName>
        <fullName evidence="2">Uncharacterized protein</fullName>
    </submittedName>
</protein>
<keyword evidence="3" id="KW-1185">Reference proteome</keyword>
<name>A0A6A6WKJ9_9PEZI</name>
<dbReference type="InterPro" id="IPR045564">
    <property type="entry name" value="DUF5910"/>
</dbReference>
<evidence type="ECO:0000313" key="2">
    <source>
        <dbReference type="EMBL" id="KAF2762698.1"/>
    </source>
</evidence>
<dbReference type="GeneID" id="54491185"/>
<dbReference type="RefSeq" id="XP_033605149.1">
    <property type="nucleotide sequence ID" value="XM_033750131.1"/>
</dbReference>
<dbReference type="AlphaFoldDB" id="A0A6A6WKJ9"/>